<evidence type="ECO:0000313" key="2">
    <source>
        <dbReference type="Proteomes" id="UP000805704"/>
    </source>
</evidence>
<gene>
    <name evidence="1" type="primary">DNAL1</name>
    <name evidence="1" type="ORF">GBF38_021881</name>
</gene>
<keyword evidence="2" id="KW-1185">Reference proteome</keyword>
<dbReference type="Proteomes" id="UP000805704">
    <property type="component" value="Chromosome 11"/>
</dbReference>
<dbReference type="EMBL" id="CM024799">
    <property type="protein sequence ID" value="KAG8013488.1"/>
    <property type="molecule type" value="Genomic_DNA"/>
</dbReference>
<protein>
    <submittedName>
        <fullName evidence="1">Dynein light chain 1</fullName>
    </submittedName>
</protein>
<sequence length="743" mass="86808">MHRYCEEGEARCPEGVLQVTFRRPDEEYIKTADIHQLYQNSIVRDLNSRVINKIHCDIENHRLIEHKKIEQERAKYENMKYENMIRQKNEEAQRRENQELLNKRLQAQSVAQAQLRQISEKELEKRRQQHQELRERAELNQSLAQEALERSRRAEELAESKKQELRARTEQIFERRLFREREAQLLLQEEKRTELVRLELEEKRHQRKTEQAEKFRQLQIPKQIVWDKLAAFKDQQAVDMSLREEQRLERDVALIEAECAKQPAIEAERKAQVLESIAAHRQSVMWEKKTKEREERQRAVEERKAQIAEHRLFLEHQRLRAQEIRNKNIQLIRDNEMMVSEKHARLEQQKKEERDAAVRKAEEEQRRDERLQQHVAGELQKATEVVQQHRGRVILRPIHKLPPVRLQSRSPSRVPAASPIYAPDTPRHLQPRPPTRVPAATPIYAPDTPRHLQPRPPTRVPAASPIYAPATTRQVPAFSSEGSSYVAALTLEPLPRLGRPRQQSNRTTISYLKPTGQYQVEPGIDPTSPRWRSASFPTGPSSVPMKQKNQDQTEGRNHAEDSPPSVLIELLKNISVLHFVCLIMEKENHVSMSFWTTWSTEAAPHGLLQLHCSSWPPAASLLLMASCSFTGPDKPTTLKQAIAKWEAVSEHKLHCQNNQSRQPEEPEDIVIRKKQYKELRWAEEFERLADLVCLEDLRFLGNPLEDKESTQGTWRDNVAKRLPHLKKLDGILIIRQEVAEGGD</sequence>
<reference evidence="1" key="1">
    <citation type="submission" date="2020-04" db="EMBL/GenBank/DDBJ databases">
        <title>A chromosome-scale assembly and high-density genetic map of the yellow drum (Nibea albiflora) genome.</title>
        <authorList>
            <person name="Xu D."/>
            <person name="Zhang W."/>
            <person name="Chen R."/>
            <person name="Tan P."/>
            <person name="Wang L."/>
            <person name="Song H."/>
            <person name="Tian L."/>
            <person name="Zhu Q."/>
            <person name="Wang B."/>
        </authorList>
    </citation>
    <scope>NUCLEOTIDE SEQUENCE</scope>
    <source>
        <strain evidence="1">ZJHYS-2018</strain>
    </source>
</reference>
<name>A0ACB7FHK7_NIBAL</name>
<proteinExistence type="predicted"/>
<evidence type="ECO:0000313" key="1">
    <source>
        <dbReference type="EMBL" id="KAG8013488.1"/>
    </source>
</evidence>
<comment type="caution">
    <text evidence="1">The sequence shown here is derived from an EMBL/GenBank/DDBJ whole genome shotgun (WGS) entry which is preliminary data.</text>
</comment>
<organism evidence="1 2">
    <name type="scientific">Nibea albiflora</name>
    <name type="common">Yellow drum</name>
    <name type="synonym">Corvina albiflora</name>
    <dbReference type="NCBI Taxonomy" id="240163"/>
    <lineage>
        <taxon>Eukaryota</taxon>
        <taxon>Metazoa</taxon>
        <taxon>Chordata</taxon>
        <taxon>Craniata</taxon>
        <taxon>Vertebrata</taxon>
        <taxon>Euteleostomi</taxon>
        <taxon>Actinopterygii</taxon>
        <taxon>Neopterygii</taxon>
        <taxon>Teleostei</taxon>
        <taxon>Neoteleostei</taxon>
        <taxon>Acanthomorphata</taxon>
        <taxon>Eupercaria</taxon>
        <taxon>Sciaenidae</taxon>
        <taxon>Nibea</taxon>
    </lineage>
</organism>
<accession>A0ACB7FHK7</accession>